<protein>
    <recommendedName>
        <fullName evidence="4">Probable cell division protein WhiA</fullName>
    </recommendedName>
</protein>
<dbReference type="Pfam" id="PF02650">
    <property type="entry name" value="HTH_WhiA"/>
    <property type="match status" value="1"/>
</dbReference>
<evidence type="ECO:0000259" key="5">
    <source>
        <dbReference type="PROSITE" id="PS50819"/>
    </source>
</evidence>
<dbReference type="PROSITE" id="PS50819">
    <property type="entry name" value="INTEIN_ENDONUCLEASE"/>
    <property type="match status" value="1"/>
</dbReference>
<sequence length="314" mass="33773">MSTFKEKAVTELLTVLPADQKGATAFLAGAARAAGALHMRGKRCNLVLSLPSYEACLAVVDLLKLLYPSEFEVTAEHVKSGVRKGSTDFSVSVPTGFTRQALDDLDMFDDEGEVTLPEYVLTDRGSAEAFLKGLFLGCGSVYVPSTAEGEKRDGYHFEFALDSPELAGGVAAVLRSFGISPKLSERGSSTLVYLKDKDEILRMLASLGLAECVLELKAVIDERETANSINRVTICEAANLDKTYAAASSHLMAIGLIEERDGLDSLTPSLAETARARLAHPQASLGELADILGVSRSCLNHRLRRLKEMADAEE</sequence>
<reference evidence="6" key="1">
    <citation type="submission" date="2020-10" db="EMBL/GenBank/DDBJ databases">
        <authorList>
            <person name="Gilroy R."/>
        </authorList>
    </citation>
    <scope>NUCLEOTIDE SEQUENCE</scope>
    <source>
        <strain evidence="6">10406</strain>
    </source>
</reference>
<dbReference type="PANTHER" id="PTHR37307">
    <property type="entry name" value="CELL DIVISION PROTEIN WHIA-RELATED"/>
    <property type="match status" value="1"/>
</dbReference>
<dbReference type="Proteomes" id="UP000886857">
    <property type="component" value="Unassembled WGS sequence"/>
</dbReference>
<evidence type="ECO:0000256" key="3">
    <source>
        <dbReference type="ARBA" id="ARBA00023306"/>
    </source>
</evidence>
<dbReference type="HAMAP" id="MF_01420">
    <property type="entry name" value="HTH_type_WhiA"/>
    <property type="match status" value="1"/>
</dbReference>
<comment type="function">
    <text evidence="4">Involved in cell division and chromosome segregation.</text>
</comment>
<dbReference type="InterPro" id="IPR027434">
    <property type="entry name" value="Homing_endonucl"/>
</dbReference>
<keyword evidence="2 4" id="KW-0238">DNA-binding</keyword>
<dbReference type="GO" id="GO:0003677">
    <property type="term" value="F:DNA binding"/>
    <property type="evidence" value="ECO:0007669"/>
    <property type="project" value="UniProtKB-UniRule"/>
</dbReference>
<dbReference type="InterPro" id="IPR003802">
    <property type="entry name" value="Sporulation_regulator_WhiA"/>
</dbReference>
<reference evidence="6" key="2">
    <citation type="journal article" date="2021" name="PeerJ">
        <title>Extensive microbial diversity within the chicken gut microbiome revealed by metagenomics and culture.</title>
        <authorList>
            <person name="Gilroy R."/>
            <person name="Ravi A."/>
            <person name="Getino M."/>
            <person name="Pursley I."/>
            <person name="Horton D.L."/>
            <person name="Alikhan N.F."/>
            <person name="Baker D."/>
            <person name="Gharbi K."/>
            <person name="Hall N."/>
            <person name="Watson M."/>
            <person name="Adriaenssens E.M."/>
            <person name="Foster-Nyarko E."/>
            <person name="Jarju S."/>
            <person name="Secka A."/>
            <person name="Antonio M."/>
            <person name="Oren A."/>
            <person name="Chaudhuri R.R."/>
            <person name="La Ragione R."/>
            <person name="Hildebrand F."/>
            <person name="Pallen M.J."/>
        </authorList>
    </citation>
    <scope>NUCLEOTIDE SEQUENCE</scope>
    <source>
        <strain evidence="6">10406</strain>
    </source>
</reference>
<evidence type="ECO:0000256" key="1">
    <source>
        <dbReference type="ARBA" id="ARBA00022618"/>
    </source>
</evidence>
<feature type="domain" description="DOD-type homing endonuclease" evidence="5">
    <location>
        <begin position="116"/>
        <end position="179"/>
    </location>
</feature>
<dbReference type="InterPro" id="IPR023054">
    <property type="entry name" value="Sporulation_regulator_WhiA_C"/>
</dbReference>
<dbReference type="EMBL" id="DVOE01000042">
    <property type="protein sequence ID" value="HIU98757.1"/>
    <property type="molecule type" value="Genomic_DNA"/>
</dbReference>
<evidence type="ECO:0000256" key="4">
    <source>
        <dbReference type="HAMAP-Rule" id="MF_01420"/>
    </source>
</evidence>
<dbReference type="InterPro" id="IPR039518">
    <property type="entry name" value="WhiA_LAGLIDADG_dom"/>
</dbReference>
<gene>
    <name evidence="4 6" type="primary">whiA</name>
    <name evidence="6" type="ORF">IAC73_02815</name>
</gene>
<keyword evidence="3 4" id="KW-0131">Cell cycle</keyword>
<accession>A0A9D1NA34</accession>
<comment type="caution">
    <text evidence="6">The sequence shown here is derived from an EMBL/GenBank/DDBJ whole genome shotgun (WGS) entry which is preliminary data.</text>
</comment>
<dbReference type="NCBIfam" id="TIGR00647">
    <property type="entry name" value="DNA_bind_WhiA"/>
    <property type="match status" value="1"/>
</dbReference>
<organism evidence="6 7">
    <name type="scientific">Candidatus Limadaptatus stercoripullorum</name>
    <dbReference type="NCBI Taxonomy" id="2840846"/>
    <lineage>
        <taxon>Bacteria</taxon>
        <taxon>Bacillati</taxon>
        <taxon>Bacillota</taxon>
        <taxon>Clostridia</taxon>
        <taxon>Eubacteriales</taxon>
        <taxon>Candidatus Limadaptatus</taxon>
    </lineage>
</organism>
<evidence type="ECO:0000313" key="7">
    <source>
        <dbReference type="Proteomes" id="UP000886857"/>
    </source>
</evidence>
<dbReference type="GO" id="GO:0051301">
    <property type="term" value="P:cell division"/>
    <property type="evidence" value="ECO:0007669"/>
    <property type="project" value="UniProtKB-UniRule"/>
</dbReference>
<dbReference type="GO" id="GO:0043937">
    <property type="term" value="P:regulation of sporulation"/>
    <property type="evidence" value="ECO:0007669"/>
    <property type="project" value="InterPro"/>
</dbReference>
<comment type="similarity">
    <text evidence="4">Belongs to the WhiA family.</text>
</comment>
<proteinExistence type="inferred from homology"/>
<dbReference type="Pfam" id="PF14527">
    <property type="entry name" value="LAGLIDADG_WhiA"/>
    <property type="match status" value="2"/>
</dbReference>
<dbReference type="Gene3D" id="3.10.28.10">
    <property type="entry name" value="Homing endonucleases"/>
    <property type="match status" value="1"/>
</dbReference>
<evidence type="ECO:0000256" key="2">
    <source>
        <dbReference type="ARBA" id="ARBA00023125"/>
    </source>
</evidence>
<evidence type="ECO:0000313" key="6">
    <source>
        <dbReference type="EMBL" id="HIU98757.1"/>
    </source>
</evidence>
<dbReference type="PANTHER" id="PTHR37307:SF1">
    <property type="entry name" value="CELL DIVISION PROTEIN WHIA-RELATED"/>
    <property type="match status" value="1"/>
</dbReference>
<keyword evidence="1 4" id="KW-0132">Cell division</keyword>
<dbReference type="GO" id="GO:0004519">
    <property type="term" value="F:endonuclease activity"/>
    <property type="evidence" value="ECO:0007669"/>
    <property type="project" value="InterPro"/>
</dbReference>
<dbReference type="AlphaFoldDB" id="A0A9D1NA34"/>
<name>A0A9D1NA34_9FIRM</name>
<dbReference type="InterPro" id="IPR004042">
    <property type="entry name" value="Intein_endonuc_central"/>
</dbReference>
<dbReference type="SUPFAM" id="SSF55608">
    <property type="entry name" value="Homing endonucleases"/>
    <property type="match status" value="1"/>
</dbReference>